<evidence type="ECO:0000313" key="6">
    <source>
        <dbReference type="Proteomes" id="UP000199657"/>
    </source>
</evidence>
<dbReference type="Proteomes" id="UP000199657">
    <property type="component" value="Unassembled WGS sequence"/>
</dbReference>
<sequence length="212" mass="22951">MLGIQDVAYRYRDSTTVTLPDWHAQTGEHWALLGPSGSGKSTLLNVLGGLLRPASGQVTIGDQQLNTLDERALDRFRGRHIGIVFQTLHLVDALNVRDNLLLARYFAGLPQDRDQVARVLDTLGIGDLAKQAPNRLSQGQAQRVALARAVINEPSVILADEPTSALDEANCSQVMALLGNQARACGATLVVATHDPRVRDYMDHTLELEAAG</sequence>
<dbReference type="PROSITE" id="PS00211">
    <property type="entry name" value="ABC_TRANSPORTER_1"/>
    <property type="match status" value="1"/>
</dbReference>
<dbReference type="InterPro" id="IPR015854">
    <property type="entry name" value="ABC_transpr_LolD-like"/>
</dbReference>
<dbReference type="SUPFAM" id="SSF52540">
    <property type="entry name" value="P-loop containing nucleoside triphosphate hydrolases"/>
    <property type="match status" value="1"/>
</dbReference>
<dbReference type="CDD" id="cd03255">
    <property type="entry name" value="ABC_MJ0796_LolCDE_FtsE"/>
    <property type="match status" value="1"/>
</dbReference>
<protein>
    <submittedName>
        <fullName evidence="5">Putative ABC transport system ATP-binding protein</fullName>
    </submittedName>
</protein>
<dbReference type="AlphaFoldDB" id="A0A1H8PPC8"/>
<evidence type="ECO:0000256" key="3">
    <source>
        <dbReference type="ARBA" id="ARBA00022840"/>
    </source>
</evidence>
<keyword evidence="1" id="KW-0813">Transport</keyword>
<name>A0A1H8PPC8_9GAMM</name>
<dbReference type="GO" id="GO:0005886">
    <property type="term" value="C:plasma membrane"/>
    <property type="evidence" value="ECO:0007669"/>
    <property type="project" value="TreeGrafter"/>
</dbReference>
<dbReference type="RefSeq" id="WP_091638959.1">
    <property type="nucleotide sequence ID" value="NZ_FOEG01000001.1"/>
</dbReference>
<dbReference type="OrthoDB" id="9802264at2"/>
<keyword evidence="2" id="KW-0547">Nucleotide-binding</keyword>
<dbReference type="GO" id="GO:0005524">
    <property type="term" value="F:ATP binding"/>
    <property type="evidence" value="ECO:0007669"/>
    <property type="project" value="UniProtKB-KW"/>
</dbReference>
<keyword evidence="6" id="KW-1185">Reference proteome</keyword>
<dbReference type="EMBL" id="FOEG01000001">
    <property type="protein sequence ID" value="SEO43800.1"/>
    <property type="molecule type" value="Genomic_DNA"/>
</dbReference>
<dbReference type="InterPro" id="IPR017871">
    <property type="entry name" value="ABC_transporter-like_CS"/>
</dbReference>
<gene>
    <name evidence="5" type="ORF">SAMN04488052_10176</name>
</gene>
<evidence type="ECO:0000313" key="5">
    <source>
        <dbReference type="EMBL" id="SEO43800.1"/>
    </source>
</evidence>
<feature type="domain" description="ABC transporter" evidence="4">
    <location>
        <begin position="2"/>
        <end position="211"/>
    </location>
</feature>
<accession>A0A1H8PPC8</accession>
<dbReference type="InterPro" id="IPR003593">
    <property type="entry name" value="AAA+_ATPase"/>
</dbReference>
<dbReference type="GO" id="GO:0022857">
    <property type="term" value="F:transmembrane transporter activity"/>
    <property type="evidence" value="ECO:0007669"/>
    <property type="project" value="TreeGrafter"/>
</dbReference>
<dbReference type="InterPro" id="IPR017911">
    <property type="entry name" value="MacB-like_ATP-bd"/>
</dbReference>
<dbReference type="PROSITE" id="PS50893">
    <property type="entry name" value="ABC_TRANSPORTER_2"/>
    <property type="match status" value="1"/>
</dbReference>
<dbReference type="STRING" id="406100.SAMN04488052_10176"/>
<keyword evidence="3 5" id="KW-0067">ATP-binding</keyword>
<dbReference type="InterPro" id="IPR003439">
    <property type="entry name" value="ABC_transporter-like_ATP-bd"/>
</dbReference>
<evidence type="ECO:0000256" key="1">
    <source>
        <dbReference type="ARBA" id="ARBA00022448"/>
    </source>
</evidence>
<dbReference type="Gene3D" id="3.40.50.300">
    <property type="entry name" value="P-loop containing nucleotide triphosphate hydrolases"/>
    <property type="match status" value="1"/>
</dbReference>
<dbReference type="SMART" id="SM00382">
    <property type="entry name" value="AAA"/>
    <property type="match status" value="1"/>
</dbReference>
<evidence type="ECO:0000256" key="2">
    <source>
        <dbReference type="ARBA" id="ARBA00022741"/>
    </source>
</evidence>
<reference evidence="5 6" key="1">
    <citation type="submission" date="2016-10" db="EMBL/GenBank/DDBJ databases">
        <authorList>
            <person name="de Groot N.N."/>
        </authorList>
    </citation>
    <scope>NUCLEOTIDE SEQUENCE [LARGE SCALE GENOMIC DNA]</scope>
    <source>
        <strain evidence="5 6">CGMCC 1.6291</strain>
    </source>
</reference>
<dbReference type="Pfam" id="PF00005">
    <property type="entry name" value="ABC_tran"/>
    <property type="match status" value="1"/>
</dbReference>
<dbReference type="InterPro" id="IPR027417">
    <property type="entry name" value="P-loop_NTPase"/>
</dbReference>
<dbReference type="PANTHER" id="PTHR24220">
    <property type="entry name" value="IMPORT ATP-BINDING PROTEIN"/>
    <property type="match status" value="1"/>
</dbReference>
<organism evidence="5 6">
    <name type="scientific">Aquisalimonas asiatica</name>
    <dbReference type="NCBI Taxonomy" id="406100"/>
    <lineage>
        <taxon>Bacteria</taxon>
        <taxon>Pseudomonadati</taxon>
        <taxon>Pseudomonadota</taxon>
        <taxon>Gammaproteobacteria</taxon>
        <taxon>Chromatiales</taxon>
        <taxon>Ectothiorhodospiraceae</taxon>
        <taxon>Aquisalimonas</taxon>
    </lineage>
</organism>
<evidence type="ECO:0000259" key="4">
    <source>
        <dbReference type="PROSITE" id="PS50893"/>
    </source>
</evidence>
<proteinExistence type="predicted"/>
<dbReference type="GO" id="GO:0016887">
    <property type="term" value="F:ATP hydrolysis activity"/>
    <property type="evidence" value="ECO:0007669"/>
    <property type="project" value="InterPro"/>
</dbReference>